<proteinExistence type="predicted"/>
<dbReference type="AlphaFoldDB" id="A0A1M2VSD5"/>
<comment type="caution">
    <text evidence="2">The sequence shown here is derived from an EMBL/GenBank/DDBJ whole genome shotgun (WGS) entry which is preliminary data.</text>
</comment>
<evidence type="ECO:0000256" key="1">
    <source>
        <dbReference type="SAM" id="MobiDB-lite"/>
    </source>
</evidence>
<evidence type="ECO:0000313" key="2">
    <source>
        <dbReference type="EMBL" id="OJT10529.1"/>
    </source>
</evidence>
<gene>
    <name evidence="2" type="ORF">TRAPUB_12967</name>
</gene>
<sequence length="401" mass="43856">MDAPERDTPPHPPLTQPPPPPCTQPRRLIDKRAKTQLPAEKSKAKLLMKAGGQSGGQTARGPNQSMLGNSESFRLAGTSNVSPDESQDERDATPTPPEKTRKGDACLVSSGGPPAPAESEYDDPYGLRNTSHSQDPAYEMGGNEWAGMYGHGKDAEGQTDVCDHQQRPRMLLTAQNEQTEEEGARDDEDPFLSSQAQQEKPRGSKRQRLESPSTPDEQVVNPPLPPAHASPYPAHPAPPAQAQAADGQVAVRPNQLHEGRPDAAQQGQGHGDALPPYPPPPQANPVYQYQLAPHQQFLSQLQQLQVQQLQPQQTQFQTQLQQQAQQQMIHAPVPAIMNALQLQLQPQQPHNSLGLEASQQGPRNSALLFDEARKHRREAALKLAKKWCITPEYADDVIGMV</sequence>
<feature type="compositionally biased region" description="Polar residues" evidence="1">
    <location>
        <begin position="56"/>
        <end position="84"/>
    </location>
</feature>
<evidence type="ECO:0000313" key="3">
    <source>
        <dbReference type="Proteomes" id="UP000184267"/>
    </source>
</evidence>
<feature type="region of interest" description="Disordered" evidence="1">
    <location>
        <begin position="1"/>
        <end position="286"/>
    </location>
</feature>
<dbReference type="Proteomes" id="UP000184267">
    <property type="component" value="Unassembled WGS sequence"/>
</dbReference>
<feature type="compositionally biased region" description="Pro residues" evidence="1">
    <location>
        <begin position="222"/>
        <end position="239"/>
    </location>
</feature>
<feature type="compositionally biased region" description="Pro residues" evidence="1">
    <location>
        <begin position="10"/>
        <end position="23"/>
    </location>
</feature>
<organism evidence="2 3">
    <name type="scientific">Trametes pubescens</name>
    <name type="common">White-rot fungus</name>
    <dbReference type="NCBI Taxonomy" id="154538"/>
    <lineage>
        <taxon>Eukaryota</taxon>
        <taxon>Fungi</taxon>
        <taxon>Dikarya</taxon>
        <taxon>Basidiomycota</taxon>
        <taxon>Agaricomycotina</taxon>
        <taxon>Agaricomycetes</taxon>
        <taxon>Polyporales</taxon>
        <taxon>Polyporaceae</taxon>
        <taxon>Trametes</taxon>
    </lineage>
</organism>
<dbReference type="EMBL" id="MNAD01000773">
    <property type="protein sequence ID" value="OJT10529.1"/>
    <property type="molecule type" value="Genomic_DNA"/>
</dbReference>
<feature type="compositionally biased region" description="Basic and acidic residues" evidence="1">
    <location>
        <begin position="151"/>
        <end position="166"/>
    </location>
</feature>
<keyword evidence="3" id="KW-1185">Reference proteome</keyword>
<protein>
    <submittedName>
        <fullName evidence="2">Uncharacterized protein</fullName>
    </submittedName>
</protein>
<reference evidence="2 3" key="1">
    <citation type="submission" date="2016-10" db="EMBL/GenBank/DDBJ databases">
        <title>Genome sequence of the basidiomycete white-rot fungus Trametes pubescens.</title>
        <authorList>
            <person name="Makela M.R."/>
            <person name="Granchi Z."/>
            <person name="Peng M."/>
            <person name="De Vries R.P."/>
            <person name="Grigoriev I."/>
            <person name="Riley R."/>
            <person name="Hilden K."/>
        </authorList>
    </citation>
    <scope>NUCLEOTIDE SEQUENCE [LARGE SCALE GENOMIC DNA]</scope>
    <source>
        <strain evidence="2 3">FBCC735</strain>
    </source>
</reference>
<name>A0A1M2VSD5_TRAPU</name>
<feature type="compositionally biased region" description="Acidic residues" evidence="1">
    <location>
        <begin position="178"/>
        <end position="190"/>
    </location>
</feature>
<accession>A0A1M2VSD5</accession>